<dbReference type="Proteomes" id="UP000292957">
    <property type="component" value="Unassembled WGS sequence"/>
</dbReference>
<proteinExistence type="predicted"/>
<accession>A0A4Q9MWN7</accession>
<evidence type="ECO:0000313" key="2">
    <source>
        <dbReference type="EMBL" id="TBU31102.1"/>
    </source>
</evidence>
<dbReference type="EMBL" id="ML143401">
    <property type="protein sequence ID" value="TBU31098.1"/>
    <property type="molecule type" value="Genomic_DNA"/>
</dbReference>
<evidence type="ECO:0000313" key="1">
    <source>
        <dbReference type="EMBL" id="TBU31098.1"/>
    </source>
</evidence>
<organism evidence="2">
    <name type="scientific">Dichomitus squalens</name>
    <dbReference type="NCBI Taxonomy" id="114155"/>
    <lineage>
        <taxon>Eukaryota</taxon>
        <taxon>Fungi</taxon>
        <taxon>Dikarya</taxon>
        <taxon>Basidiomycota</taxon>
        <taxon>Agaricomycotina</taxon>
        <taxon>Agaricomycetes</taxon>
        <taxon>Polyporales</taxon>
        <taxon>Polyporaceae</taxon>
        <taxon>Dichomitus</taxon>
    </lineage>
</organism>
<sequence length="57" mass="6656">MSRTCLPLCQPRISFFRCAEHETVVSTRVREIPWISYMKAFADQGEQTEVSMIFKAE</sequence>
<name>A0A4Q9MWN7_9APHY</name>
<gene>
    <name evidence="1" type="ORF">BD311DRAFT_753244</name>
    <name evidence="2" type="ORF">BD311DRAFT_753250</name>
</gene>
<dbReference type="AlphaFoldDB" id="A0A4Q9MWN7"/>
<reference evidence="2" key="1">
    <citation type="submission" date="2019-01" db="EMBL/GenBank/DDBJ databases">
        <title>Draft genome sequences of three monokaryotic isolates of the white-rot basidiomycete fungus Dichomitus squalens.</title>
        <authorList>
            <consortium name="DOE Joint Genome Institute"/>
            <person name="Lopez S.C."/>
            <person name="Andreopoulos B."/>
            <person name="Pangilinan J."/>
            <person name="Lipzen A."/>
            <person name="Riley R."/>
            <person name="Ahrendt S."/>
            <person name="Ng V."/>
            <person name="Barry K."/>
            <person name="Daum C."/>
            <person name="Grigoriev I.V."/>
            <person name="Hilden K.S."/>
            <person name="Makela M.R."/>
            <person name="de Vries R.P."/>
        </authorList>
    </citation>
    <scope>NUCLEOTIDE SEQUENCE [LARGE SCALE GENOMIC DNA]</scope>
    <source>
        <strain evidence="2">OM18370.1</strain>
    </source>
</reference>
<dbReference type="EMBL" id="ML143401">
    <property type="protein sequence ID" value="TBU31102.1"/>
    <property type="molecule type" value="Genomic_DNA"/>
</dbReference>
<protein>
    <submittedName>
        <fullName evidence="2">Uncharacterized protein</fullName>
    </submittedName>
</protein>